<feature type="domain" description="F-box" evidence="1">
    <location>
        <begin position="4"/>
        <end position="54"/>
    </location>
</feature>
<reference evidence="2 3" key="1">
    <citation type="submission" date="2024-02" db="EMBL/GenBank/DDBJ databases">
        <title>A draft genome for the cacao thread blight pathogen Marasmius crinis-equi.</title>
        <authorList>
            <person name="Cohen S.P."/>
            <person name="Baruah I.K."/>
            <person name="Amoako-Attah I."/>
            <person name="Bukari Y."/>
            <person name="Meinhardt L.W."/>
            <person name="Bailey B.A."/>
        </authorList>
    </citation>
    <scope>NUCLEOTIDE SEQUENCE [LARGE SCALE GENOMIC DNA]</scope>
    <source>
        <strain evidence="2 3">GH-76</strain>
    </source>
</reference>
<dbReference type="PROSITE" id="PS50181">
    <property type="entry name" value="FBOX"/>
    <property type="match status" value="1"/>
</dbReference>
<protein>
    <recommendedName>
        <fullName evidence="1">F-box domain-containing protein</fullName>
    </recommendedName>
</protein>
<dbReference type="SUPFAM" id="SSF52047">
    <property type="entry name" value="RNI-like"/>
    <property type="match status" value="1"/>
</dbReference>
<dbReference type="EMBL" id="JBAHYK010000547">
    <property type="protein sequence ID" value="KAL0573086.1"/>
    <property type="molecule type" value="Genomic_DNA"/>
</dbReference>
<evidence type="ECO:0000259" key="1">
    <source>
        <dbReference type="PROSITE" id="PS50181"/>
    </source>
</evidence>
<gene>
    <name evidence="2" type="ORF">V5O48_008881</name>
</gene>
<dbReference type="InterPro" id="IPR001810">
    <property type="entry name" value="F-box_dom"/>
</dbReference>
<accession>A0ABR3FCX8</accession>
<evidence type="ECO:0000313" key="2">
    <source>
        <dbReference type="EMBL" id="KAL0573086.1"/>
    </source>
</evidence>
<evidence type="ECO:0000313" key="3">
    <source>
        <dbReference type="Proteomes" id="UP001465976"/>
    </source>
</evidence>
<sequence length="479" mass="53334">MPSLLSAGRLPPELWYRVFSHLPPKSLRALIAFDPEFGGLVVPFLHVSIDWRRYFDFLSDYSQSWADRRCSGTVRTVTLGELDRRKPRRWSDDMAWDFTNTFSALSTFSNVGVLALVNVRYPVHQLPHHLASMPSIRDIHLVFHNGCCAETLPIGAVSRLILPRTFPPLEYLEVRGLSRYQSLPQHTGFVHAGTAILAAVSCLPSIHTLDLDLHSWDSLVVGRSWLPGTSTLAPLLQHLQLFRDASDEAHEVVTPGDWVKTFFNELSLVAANLIHLHVVIGVEVHPPNDTPRLSFPLLVEVIGPYHMFPFLSFSGALRTLWVATVQCSTPRVEWSLSTAFAPSCHILPLRSLSLLGWQPSALPFHDLLALCPHLTEVSLHLDSTQSFSTSDLAACGQALATTSIARICILGCKLSGSSMEHVILSWKEWQPSLVEARVSPTLCWTWGGGSLTTARLSYLQPSVPAEYEVVYRLGSRYIP</sequence>
<proteinExistence type="predicted"/>
<name>A0ABR3FCX8_9AGAR</name>
<dbReference type="Proteomes" id="UP001465976">
    <property type="component" value="Unassembled WGS sequence"/>
</dbReference>
<comment type="caution">
    <text evidence="2">The sequence shown here is derived from an EMBL/GenBank/DDBJ whole genome shotgun (WGS) entry which is preliminary data.</text>
</comment>
<organism evidence="2 3">
    <name type="scientific">Marasmius crinis-equi</name>
    <dbReference type="NCBI Taxonomy" id="585013"/>
    <lineage>
        <taxon>Eukaryota</taxon>
        <taxon>Fungi</taxon>
        <taxon>Dikarya</taxon>
        <taxon>Basidiomycota</taxon>
        <taxon>Agaricomycotina</taxon>
        <taxon>Agaricomycetes</taxon>
        <taxon>Agaricomycetidae</taxon>
        <taxon>Agaricales</taxon>
        <taxon>Marasmiineae</taxon>
        <taxon>Marasmiaceae</taxon>
        <taxon>Marasmius</taxon>
    </lineage>
</organism>
<keyword evidence="3" id="KW-1185">Reference proteome</keyword>